<dbReference type="InterPro" id="IPR007324">
    <property type="entry name" value="Sugar-bd_dom_put"/>
</dbReference>
<dbReference type="SUPFAM" id="SSF100950">
    <property type="entry name" value="NagB/RpiA/CoA transferase-like"/>
    <property type="match status" value="1"/>
</dbReference>
<keyword evidence="4" id="KW-0804">Transcription</keyword>
<dbReference type="InterPro" id="IPR036390">
    <property type="entry name" value="WH_DNA-bd_sf"/>
</dbReference>
<proteinExistence type="inferred from homology"/>
<keyword evidence="2" id="KW-0805">Transcription regulation</keyword>
<dbReference type="PATRIC" id="fig|157733.3.peg.1743"/>
<dbReference type="OrthoDB" id="58802at2"/>
<keyword evidence="3" id="KW-0238">DNA-binding</keyword>
<gene>
    <name evidence="7" type="ORF">AB986_18950</name>
</gene>
<dbReference type="GO" id="GO:0006355">
    <property type="term" value="P:regulation of DNA-templated transcription"/>
    <property type="evidence" value="ECO:0007669"/>
    <property type="project" value="InterPro"/>
</dbReference>
<evidence type="ECO:0000259" key="5">
    <source>
        <dbReference type="Pfam" id="PF04198"/>
    </source>
</evidence>
<dbReference type="SUPFAM" id="SSF46785">
    <property type="entry name" value="Winged helix' DNA-binding domain"/>
    <property type="match status" value="1"/>
</dbReference>
<protein>
    <submittedName>
        <fullName evidence="7">RNA polymerase sigma70</fullName>
    </submittedName>
</protein>
<dbReference type="PANTHER" id="PTHR34294">
    <property type="entry name" value="TRANSCRIPTIONAL REGULATOR-RELATED"/>
    <property type="match status" value="1"/>
</dbReference>
<dbReference type="GO" id="GO:0030246">
    <property type="term" value="F:carbohydrate binding"/>
    <property type="evidence" value="ECO:0007669"/>
    <property type="project" value="InterPro"/>
</dbReference>
<dbReference type="Pfam" id="PF04198">
    <property type="entry name" value="Sugar-bind"/>
    <property type="match status" value="1"/>
</dbReference>
<dbReference type="PANTHER" id="PTHR34294:SF1">
    <property type="entry name" value="TRANSCRIPTIONAL REGULATOR LSRR"/>
    <property type="match status" value="1"/>
</dbReference>
<dbReference type="RefSeq" id="WP_048313177.1">
    <property type="nucleotide sequence ID" value="NZ_CP119526.1"/>
</dbReference>
<name>A0A0J6CJ19_9BACL</name>
<feature type="domain" description="Sugar-binding" evidence="5">
    <location>
        <begin position="60"/>
        <end position="311"/>
    </location>
</feature>
<evidence type="ECO:0000256" key="3">
    <source>
        <dbReference type="ARBA" id="ARBA00023125"/>
    </source>
</evidence>
<accession>A0A0J6CJ19</accession>
<comment type="similarity">
    <text evidence="1">Belongs to the SorC transcriptional regulatory family.</text>
</comment>
<dbReference type="InterPro" id="IPR037171">
    <property type="entry name" value="NagB/RpiA_transferase-like"/>
</dbReference>
<sequence>MDKDKLVKVVEAARLYYQLDNSQQEIAKKLSVSRPTVSRLLKQAKAEGIVEITIHDPSQDVNKLALELADTFGLLDARVTIVPQFEDRIVKKQIGKVAADYLNSTLQDNDLIGVSWGTTLNEVGKNLRHKLLKNVSVVQLNGGISYSETNTYAYEIIQMLGRAFHATSHFLPVPAIVDHLLVKQTLEEDRHIRKVLDMGRNANIALFSVGIPTNDSVIVQAEYVSEQELDTIHSKSVGEICSRFFDERGKVIHKELNARTIGIDLEELSRKEKSILAAGGPKKIEAIYGALQGGYANILVTDQYTARALLEKKKQEREKE</sequence>
<organism evidence="7 8">
    <name type="scientific">Guptibacillus hwajinpoensis</name>
    <dbReference type="NCBI Taxonomy" id="208199"/>
    <lineage>
        <taxon>Bacteria</taxon>
        <taxon>Bacillati</taxon>
        <taxon>Bacillota</taxon>
        <taxon>Bacilli</taxon>
        <taxon>Bacillales</taxon>
        <taxon>Guptibacillaceae</taxon>
        <taxon>Guptibacillus</taxon>
    </lineage>
</organism>
<evidence type="ECO:0000259" key="6">
    <source>
        <dbReference type="Pfam" id="PF13545"/>
    </source>
</evidence>
<evidence type="ECO:0000256" key="1">
    <source>
        <dbReference type="ARBA" id="ARBA00010466"/>
    </source>
</evidence>
<dbReference type="GO" id="GO:0003677">
    <property type="term" value="F:DNA binding"/>
    <property type="evidence" value="ECO:0007669"/>
    <property type="project" value="UniProtKB-KW"/>
</dbReference>
<evidence type="ECO:0000313" key="7">
    <source>
        <dbReference type="EMBL" id="KMM36201.1"/>
    </source>
</evidence>
<comment type="caution">
    <text evidence="7">The sequence shown here is derived from an EMBL/GenBank/DDBJ whole genome shotgun (WGS) entry which is preliminary data.</text>
</comment>
<dbReference type="EMBL" id="LELK01000009">
    <property type="protein sequence ID" value="KMM36201.1"/>
    <property type="molecule type" value="Genomic_DNA"/>
</dbReference>
<dbReference type="Gene3D" id="1.10.10.60">
    <property type="entry name" value="Homeodomain-like"/>
    <property type="match status" value="1"/>
</dbReference>
<dbReference type="AlphaFoldDB" id="A0A0J6CJ19"/>
<dbReference type="STRING" id="157733.AB986_18950"/>
<dbReference type="Proteomes" id="UP000035996">
    <property type="component" value="Unassembled WGS sequence"/>
</dbReference>
<dbReference type="InterPro" id="IPR051054">
    <property type="entry name" value="SorC_transcr_regulators"/>
</dbReference>
<evidence type="ECO:0000313" key="8">
    <source>
        <dbReference type="Proteomes" id="UP000035996"/>
    </source>
</evidence>
<evidence type="ECO:0000256" key="4">
    <source>
        <dbReference type="ARBA" id="ARBA00023163"/>
    </source>
</evidence>
<reference evidence="7" key="1">
    <citation type="submission" date="2015-06" db="EMBL/GenBank/DDBJ databases">
        <authorList>
            <person name="Liu B."/>
            <person name="Wang J."/>
            <person name="Zhu Y."/>
            <person name="Liu G."/>
            <person name="Chen Q."/>
            <person name="Zheng C."/>
            <person name="Che J."/>
            <person name="Ge C."/>
            <person name="Shi H."/>
            <person name="Pan Z."/>
            <person name="Liu X."/>
        </authorList>
    </citation>
    <scope>NUCLEOTIDE SEQUENCE [LARGE SCALE GENOMIC DNA]</scope>
    <source>
        <strain evidence="7">DSM 16346</strain>
    </source>
</reference>
<keyword evidence="8" id="KW-1185">Reference proteome</keyword>
<evidence type="ECO:0000256" key="2">
    <source>
        <dbReference type="ARBA" id="ARBA00023015"/>
    </source>
</evidence>
<dbReference type="InterPro" id="IPR012318">
    <property type="entry name" value="HTH_CRP"/>
</dbReference>
<feature type="domain" description="HTH crp-type" evidence="6">
    <location>
        <begin position="18"/>
        <end position="57"/>
    </location>
</feature>
<dbReference type="Pfam" id="PF13545">
    <property type="entry name" value="HTH_Crp_2"/>
    <property type="match status" value="1"/>
</dbReference>
<dbReference type="Gene3D" id="3.40.50.1360">
    <property type="match status" value="1"/>
</dbReference>